<sequence>VGTELPFWIPHIIAPLCIPTPVRLYLLSSGSLPRYDSAPQPAHMVRVWKTTCYIVLAVLLNDQMRGSLYPKRAKGTDEIYYPTMM</sequence>
<proteinExistence type="predicted"/>
<dbReference type="Ensembl" id="ENSTMTT00000000778.1">
    <property type="protein sequence ID" value="ENSTMTP00000000759.1"/>
    <property type="gene ID" value="ENSTMTG00000000651.1"/>
</dbReference>
<evidence type="ECO:0000313" key="2">
    <source>
        <dbReference type="Proteomes" id="UP000472274"/>
    </source>
</evidence>
<reference evidence="1" key="2">
    <citation type="submission" date="2025-09" db="UniProtKB">
        <authorList>
            <consortium name="Ensembl"/>
        </authorList>
    </citation>
    <scope>IDENTIFICATION</scope>
</reference>
<dbReference type="InParanoid" id="A0A674HY72"/>
<dbReference type="AlphaFoldDB" id="A0A674HY72"/>
<organism evidence="1 2">
    <name type="scientific">Terrapene triunguis</name>
    <name type="common">Three-toed box turtle</name>
    <dbReference type="NCBI Taxonomy" id="2587831"/>
    <lineage>
        <taxon>Eukaryota</taxon>
        <taxon>Metazoa</taxon>
        <taxon>Chordata</taxon>
        <taxon>Craniata</taxon>
        <taxon>Vertebrata</taxon>
        <taxon>Euteleostomi</taxon>
        <taxon>Archelosauria</taxon>
        <taxon>Testudinata</taxon>
        <taxon>Testudines</taxon>
        <taxon>Cryptodira</taxon>
        <taxon>Durocryptodira</taxon>
        <taxon>Testudinoidea</taxon>
        <taxon>Emydidae</taxon>
        <taxon>Terrapene</taxon>
    </lineage>
</organism>
<accession>A0A674HY72</accession>
<keyword evidence="2" id="KW-1185">Reference proteome</keyword>
<evidence type="ECO:0000313" key="1">
    <source>
        <dbReference type="Ensembl" id="ENSTMTP00000000759.1"/>
    </source>
</evidence>
<name>A0A674HY72_9SAUR</name>
<reference evidence="1" key="1">
    <citation type="submission" date="2025-08" db="UniProtKB">
        <authorList>
            <consortium name="Ensembl"/>
        </authorList>
    </citation>
    <scope>IDENTIFICATION</scope>
</reference>
<protein>
    <submittedName>
        <fullName evidence="1">Uncharacterized protein</fullName>
    </submittedName>
</protein>
<dbReference type="Proteomes" id="UP000472274">
    <property type="component" value="Unplaced"/>
</dbReference>